<comment type="caution">
    <text evidence="2">The sequence shown here is derived from an EMBL/GenBank/DDBJ whole genome shotgun (WGS) entry which is preliminary data.</text>
</comment>
<dbReference type="InterPro" id="IPR029063">
    <property type="entry name" value="SAM-dependent_MTases_sf"/>
</dbReference>
<keyword evidence="2" id="KW-0808">Transferase</keyword>
<name>A0AA37SA90_9GAMM</name>
<dbReference type="GO" id="GO:0008168">
    <property type="term" value="F:methyltransferase activity"/>
    <property type="evidence" value="ECO:0007669"/>
    <property type="project" value="UniProtKB-KW"/>
</dbReference>
<dbReference type="InterPro" id="IPR025714">
    <property type="entry name" value="Methyltranfer_dom"/>
</dbReference>
<protein>
    <submittedName>
        <fullName evidence="2">SAM-dependent methyltransferase</fullName>
    </submittedName>
</protein>
<accession>A0AA37SA90</accession>
<gene>
    <name evidence="2" type="ORF">GCM10007876_14860</name>
</gene>
<dbReference type="RefSeq" id="WP_284380477.1">
    <property type="nucleotide sequence ID" value="NZ_BSNM01000011.1"/>
</dbReference>
<organism evidence="2 3">
    <name type="scientific">Litoribrevibacter albus</name>
    <dbReference type="NCBI Taxonomy" id="1473156"/>
    <lineage>
        <taxon>Bacteria</taxon>
        <taxon>Pseudomonadati</taxon>
        <taxon>Pseudomonadota</taxon>
        <taxon>Gammaproteobacteria</taxon>
        <taxon>Oceanospirillales</taxon>
        <taxon>Oceanospirillaceae</taxon>
        <taxon>Litoribrevibacter</taxon>
    </lineage>
</organism>
<dbReference type="AlphaFoldDB" id="A0AA37SA90"/>
<dbReference type="Gene3D" id="3.40.50.150">
    <property type="entry name" value="Vaccinia Virus protein VP39"/>
    <property type="match status" value="1"/>
</dbReference>
<evidence type="ECO:0000313" key="3">
    <source>
        <dbReference type="Proteomes" id="UP001161389"/>
    </source>
</evidence>
<evidence type="ECO:0000259" key="1">
    <source>
        <dbReference type="Pfam" id="PF13679"/>
    </source>
</evidence>
<sequence length="405" mass="46690">MSTTQHDHWQTTEDLLPIITRLDQLLHTHESIWKPEPFQHLHLPWQALYPELSERLLALTNDELDTLQTQPEQLIALVDECLSLNEQLLSSTQVPSLANRSHLNQIPDRLKSGIPGRKWHQIEAFVQQLPHAHRYTDWCCGKGHLARLIHAQHQCPVSGLEYDQSLCEKGNQLSEKFQSQVQIIQQDVLDVISDRSVFQGHQTALHACGDLHKSVLRQSVENKAHSLTISPCCYHLTSDKLYQRISSFQGKLSLSQQDLKLAVQETVTAPSRDQRNRRTLKHWRLAFDLLQRDVTGNSEYAPCPSTPYSIIPQGFTALVADFARHLDIEIPGDCDYQKYLDQAERRLHQIERLELGRQAFRRTLELWLVYDRALFLAESGYQVKVGTFCERSLTPRNLLIQAKRI</sequence>
<dbReference type="PANTHER" id="PTHR13369:SF0">
    <property type="entry name" value="GLUTATHIONE S-TRANSFERASE C-TERMINAL DOMAIN-CONTAINING PROTEIN"/>
    <property type="match status" value="1"/>
</dbReference>
<feature type="domain" description="Methyltransferase" evidence="1">
    <location>
        <begin position="118"/>
        <end position="237"/>
    </location>
</feature>
<keyword evidence="3" id="KW-1185">Reference proteome</keyword>
<reference evidence="2" key="2">
    <citation type="submission" date="2023-01" db="EMBL/GenBank/DDBJ databases">
        <title>Draft genome sequence of Litoribrevibacter albus strain NBRC 110071.</title>
        <authorList>
            <person name="Sun Q."/>
            <person name="Mori K."/>
        </authorList>
    </citation>
    <scope>NUCLEOTIDE SEQUENCE</scope>
    <source>
        <strain evidence="2">NBRC 110071</strain>
    </source>
</reference>
<dbReference type="EMBL" id="BSNM01000011">
    <property type="protein sequence ID" value="GLQ31007.1"/>
    <property type="molecule type" value="Genomic_DNA"/>
</dbReference>
<dbReference type="GO" id="GO:0032259">
    <property type="term" value="P:methylation"/>
    <property type="evidence" value="ECO:0007669"/>
    <property type="project" value="UniProtKB-KW"/>
</dbReference>
<keyword evidence="2" id="KW-0489">Methyltransferase</keyword>
<dbReference type="SUPFAM" id="SSF53335">
    <property type="entry name" value="S-adenosyl-L-methionine-dependent methyltransferases"/>
    <property type="match status" value="1"/>
</dbReference>
<dbReference type="Pfam" id="PF13679">
    <property type="entry name" value="Methyltransf_32"/>
    <property type="match status" value="1"/>
</dbReference>
<proteinExistence type="predicted"/>
<reference evidence="2" key="1">
    <citation type="journal article" date="2014" name="Int. J. Syst. Evol. Microbiol.">
        <title>Complete genome sequence of Corynebacterium casei LMG S-19264T (=DSM 44701T), isolated from a smear-ripened cheese.</title>
        <authorList>
            <consortium name="US DOE Joint Genome Institute (JGI-PGF)"/>
            <person name="Walter F."/>
            <person name="Albersmeier A."/>
            <person name="Kalinowski J."/>
            <person name="Ruckert C."/>
        </authorList>
    </citation>
    <scope>NUCLEOTIDE SEQUENCE</scope>
    <source>
        <strain evidence="2">NBRC 110071</strain>
    </source>
</reference>
<evidence type="ECO:0000313" key="2">
    <source>
        <dbReference type="EMBL" id="GLQ31007.1"/>
    </source>
</evidence>
<dbReference type="PANTHER" id="PTHR13369">
    <property type="match status" value="1"/>
</dbReference>
<dbReference type="Proteomes" id="UP001161389">
    <property type="component" value="Unassembled WGS sequence"/>
</dbReference>